<name>A0AA86T9E5_9BACT</name>
<keyword evidence="2" id="KW-0547">Nucleotide-binding</keyword>
<keyword evidence="4" id="KW-1278">Translocase</keyword>
<evidence type="ECO:0000256" key="2">
    <source>
        <dbReference type="ARBA" id="ARBA00022741"/>
    </source>
</evidence>
<gene>
    <name evidence="7" type="ORF">DNFV4_04464</name>
</gene>
<evidence type="ECO:0000256" key="1">
    <source>
        <dbReference type="ARBA" id="ARBA00022448"/>
    </source>
</evidence>
<dbReference type="InterPro" id="IPR003439">
    <property type="entry name" value="ABC_transporter-like_ATP-bd"/>
</dbReference>
<comment type="function">
    <text evidence="5">Part of the ABC transporter complex HmuTUV involved in hemin import. Responsible for energy coupling to the transport system.</text>
</comment>
<dbReference type="SUPFAM" id="SSF52540">
    <property type="entry name" value="P-loop containing nucleoside triphosphate hydrolases"/>
    <property type="match status" value="1"/>
</dbReference>
<dbReference type="EMBL" id="OX365700">
    <property type="protein sequence ID" value="CAI4034022.1"/>
    <property type="molecule type" value="Genomic_DNA"/>
</dbReference>
<keyword evidence="1" id="KW-0813">Transport</keyword>
<feature type="domain" description="ABC transporter" evidence="6">
    <location>
        <begin position="35"/>
        <end position="280"/>
    </location>
</feature>
<dbReference type="GO" id="GO:0005524">
    <property type="term" value="F:ATP binding"/>
    <property type="evidence" value="ECO:0007669"/>
    <property type="project" value="UniProtKB-KW"/>
</dbReference>
<dbReference type="KEGG" id="nti:DNFV4_04464"/>
<dbReference type="PANTHER" id="PTHR42794:SF1">
    <property type="entry name" value="HEMIN IMPORT ATP-BINDING PROTEIN HMUV"/>
    <property type="match status" value="1"/>
</dbReference>
<evidence type="ECO:0000256" key="3">
    <source>
        <dbReference type="ARBA" id="ARBA00022840"/>
    </source>
</evidence>
<dbReference type="AlphaFoldDB" id="A0AA86T9E5"/>
<dbReference type="Proteomes" id="UP001179121">
    <property type="component" value="Chromosome"/>
</dbReference>
<evidence type="ECO:0000259" key="6">
    <source>
        <dbReference type="PROSITE" id="PS50893"/>
    </source>
</evidence>
<reference evidence="7" key="1">
    <citation type="submission" date="2022-10" db="EMBL/GenBank/DDBJ databases">
        <authorList>
            <person name="Koch H."/>
        </authorList>
    </citation>
    <scope>NUCLEOTIDE SEQUENCE</scope>
    <source>
        <strain evidence="7">DNF</strain>
    </source>
</reference>
<dbReference type="Pfam" id="PF00005">
    <property type="entry name" value="ABC_tran"/>
    <property type="match status" value="1"/>
</dbReference>
<evidence type="ECO:0000313" key="8">
    <source>
        <dbReference type="Proteomes" id="UP001179121"/>
    </source>
</evidence>
<organism evidence="7 8">
    <name type="scientific">Nitrospira tepida</name>
    <dbReference type="NCBI Taxonomy" id="2973512"/>
    <lineage>
        <taxon>Bacteria</taxon>
        <taxon>Pseudomonadati</taxon>
        <taxon>Nitrospirota</taxon>
        <taxon>Nitrospiria</taxon>
        <taxon>Nitrospirales</taxon>
        <taxon>Nitrospiraceae</taxon>
        <taxon>Nitrospira</taxon>
    </lineage>
</organism>
<accession>A0AA86T9E5</accession>
<protein>
    <submittedName>
        <fullName evidence="7">Hemin import ATP-binding protein HmuV</fullName>
    </submittedName>
</protein>
<dbReference type="InterPro" id="IPR003593">
    <property type="entry name" value="AAA+_ATPase"/>
</dbReference>
<dbReference type="SMART" id="SM00382">
    <property type="entry name" value="AAA"/>
    <property type="match status" value="1"/>
</dbReference>
<evidence type="ECO:0000256" key="5">
    <source>
        <dbReference type="ARBA" id="ARBA00037066"/>
    </source>
</evidence>
<dbReference type="CDD" id="cd03214">
    <property type="entry name" value="ABC_Iron-Siderophores_B12_Hemin"/>
    <property type="match status" value="1"/>
</dbReference>
<keyword evidence="8" id="KW-1185">Reference proteome</keyword>
<dbReference type="FunFam" id="3.40.50.300:FF:000134">
    <property type="entry name" value="Iron-enterobactin ABC transporter ATP-binding protein"/>
    <property type="match status" value="1"/>
</dbReference>
<dbReference type="GO" id="GO:0016887">
    <property type="term" value="F:ATP hydrolysis activity"/>
    <property type="evidence" value="ECO:0007669"/>
    <property type="project" value="InterPro"/>
</dbReference>
<evidence type="ECO:0000256" key="4">
    <source>
        <dbReference type="ARBA" id="ARBA00022967"/>
    </source>
</evidence>
<proteinExistence type="predicted"/>
<dbReference type="Gene3D" id="3.40.50.300">
    <property type="entry name" value="P-loop containing nucleotide triphosphate hydrolases"/>
    <property type="match status" value="1"/>
</dbReference>
<evidence type="ECO:0000313" key="7">
    <source>
        <dbReference type="EMBL" id="CAI4034022.1"/>
    </source>
</evidence>
<keyword evidence="3 7" id="KW-0067">ATP-binding</keyword>
<dbReference type="PROSITE" id="PS50893">
    <property type="entry name" value="ABC_TRANSPORTER_2"/>
    <property type="match status" value="1"/>
</dbReference>
<dbReference type="InterPro" id="IPR027417">
    <property type="entry name" value="P-loop_NTPase"/>
</dbReference>
<dbReference type="RefSeq" id="WP_289271443.1">
    <property type="nucleotide sequence ID" value="NZ_OX365700.1"/>
</dbReference>
<sequence>MNDGQHNGDAVADERHSLFATAGVQTMTSTPMYEVRSLSLCYPADNPDRLLWAVRELTFDIRAGEFVGIVGPNGSGKTSLLKLLGKVLRPKAGTIRLRGRDLATIPQDEVARTVAMVPQESHQVFPFTVLETVLMGRHPHHGSTWRAGFRWEDEEDLDIAREAMEATDVAHLQDRAVTDLSGGERQRCWIARALAQAPQVLLLDEPTAFLDLPHQIDISALLRRLADRQGLTLLMISHDLNMAGQYADRMLMMKEGALVAAGTPEEVIRPDVLKAVYGCDVLVDRHPESGRPRVTLPAWMRRPT</sequence>
<dbReference type="PANTHER" id="PTHR42794">
    <property type="entry name" value="HEMIN IMPORT ATP-BINDING PROTEIN HMUV"/>
    <property type="match status" value="1"/>
</dbReference>